<dbReference type="InterPro" id="IPR027417">
    <property type="entry name" value="P-loop_NTPase"/>
</dbReference>
<evidence type="ECO:0000313" key="1">
    <source>
        <dbReference type="EMBL" id="GGU86024.1"/>
    </source>
</evidence>
<dbReference type="Proteomes" id="UP000610124">
    <property type="component" value="Unassembled WGS sequence"/>
</dbReference>
<reference evidence="1 4" key="1">
    <citation type="journal article" date="2014" name="Int. J. Syst. Evol. Microbiol.">
        <title>Complete genome sequence of Corynebacterium casei LMG S-19264T (=DSM 44701T), isolated from a smear-ripened cheese.</title>
        <authorList>
            <consortium name="US DOE Joint Genome Institute (JGI-PGF)"/>
            <person name="Walter F."/>
            <person name="Albersmeier A."/>
            <person name="Kalinowski J."/>
            <person name="Ruckert C."/>
        </authorList>
    </citation>
    <scope>NUCLEOTIDE SEQUENCE [LARGE SCALE GENOMIC DNA]</scope>
    <source>
        <strain evidence="1 4">JCM 4434</strain>
    </source>
</reference>
<reference evidence="2 3" key="2">
    <citation type="submission" date="2014-07" db="EMBL/GenBank/DDBJ databases">
        <authorList>
            <person name="Zhang J.E."/>
            <person name="Yang H."/>
            <person name="Guo J."/>
            <person name="Deng Z."/>
            <person name="Luo H."/>
            <person name="Luo M."/>
            <person name="Zhao B."/>
        </authorList>
    </citation>
    <scope>NUCLEOTIDE SEQUENCE [LARGE SCALE GENOMIC DNA]</scope>
    <source>
        <strain evidence="2">ATCC 10762</strain>
        <strain evidence="3">ATCC 10762 / DSM 40127 / CCM 3239 / JCM 4008 / LMG 5968 / NBRC 12843 / NCIMB 8234 / A-377</strain>
    </source>
</reference>
<protein>
    <recommendedName>
        <fullName evidence="5">Dephospho-CoA kinase</fullName>
    </recommendedName>
</protein>
<dbReference type="SUPFAM" id="SSF52540">
    <property type="entry name" value="P-loop containing nucleoside triphosphate hydrolases"/>
    <property type="match status" value="1"/>
</dbReference>
<reference evidence="2" key="4">
    <citation type="submission" date="2016-08" db="EMBL/GenBank/DDBJ databases">
        <title>Sequencing, Assembly and Comparative Genomics of S. aureofaciens ATCC 10762.</title>
        <authorList>
            <person name="Gradnigo J.S."/>
            <person name="Johnson N."/>
            <person name="Somerville G.A."/>
        </authorList>
    </citation>
    <scope>NUCLEOTIDE SEQUENCE [LARGE SCALE GENOMIC DNA]</scope>
    <source>
        <strain evidence="2">ATCC 10762</strain>
    </source>
</reference>
<evidence type="ECO:0000313" key="3">
    <source>
        <dbReference type="Proteomes" id="UP000037395"/>
    </source>
</evidence>
<sequence length="187" mass="20901">MTDNQPRPSLRVCVIGLAGVGKSTCAGLIEEFARDKGLTYARVKLAEPLYHLQEQVYRTAGADLREDAQDQVLMEALADAMRRIRPESLADDFTRRLARTDAELVVNDDLRDPHVDAPALRAHGFRVLRVVCDEALRQSRLDQRDDPTRADRSTRQIDLIEPDAVIDNGAGLDAYRAAVHELLGSWL</sequence>
<name>A0A1E7N430_KITAU</name>
<evidence type="ECO:0008006" key="5">
    <source>
        <dbReference type="Google" id="ProtNLM"/>
    </source>
</evidence>
<keyword evidence="3" id="KW-1185">Reference proteome</keyword>
<accession>A0A1E7N430</accession>
<organism evidence="2 3">
    <name type="scientific">Kitasatospora aureofaciens</name>
    <name type="common">Streptomyces aureofaciens</name>
    <dbReference type="NCBI Taxonomy" id="1894"/>
    <lineage>
        <taxon>Bacteria</taxon>
        <taxon>Bacillati</taxon>
        <taxon>Actinomycetota</taxon>
        <taxon>Actinomycetes</taxon>
        <taxon>Kitasatosporales</taxon>
        <taxon>Streptomycetaceae</taxon>
        <taxon>Kitasatospora</taxon>
    </lineage>
</organism>
<dbReference type="AlphaFoldDB" id="A0A1E7N430"/>
<dbReference type="OrthoDB" id="9133683at2"/>
<reference evidence="3" key="3">
    <citation type="submission" date="2016-08" db="EMBL/GenBank/DDBJ databases">
        <title>Sequencing, assembly and comparative genomics of S. aureofaciens ATCC 10762.</title>
        <authorList>
            <person name="Gradnigo J.S."/>
            <person name="Johnson N."/>
            <person name="Somerville G.A."/>
        </authorList>
    </citation>
    <scope>NUCLEOTIDE SEQUENCE [LARGE SCALE GENOMIC DNA]</scope>
    <source>
        <strain evidence="3">ATCC 10762 / DSM 40127 / CCM 3239 / JCM 4008 / LMG 5968 / NBRC 12843 / NCIMB 8234 / A-377</strain>
    </source>
</reference>
<gene>
    <name evidence="1" type="ORF">GCM10010502_42990</name>
    <name evidence="2" type="ORF">HS99_0032320</name>
</gene>
<comment type="caution">
    <text evidence="2">The sequence shown here is derived from an EMBL/GenBank/DDBJ whole genome shotgun (WGS) entry which is preliminary data.</text>
</comment>
<proteinExistence type="predicted"/>
<dbReference type="RefSeq" id="WP_030283426.1">
    <property type="nucleotide sequence ID" value="NZ_BMUB01000009.1"/>
</dbReference>
<dbReference type="EMBL" id="BMUB01000009">
    <property type="protein sequence ID" value="GGU86024.1"/>
    <property type="molecule type" value="Genomic_DNA"/>
</dbReference>
<accession>A0A8H9LVI1</accession>
<dbReference type="Gene3D" id="3.40.50.300">
    <property type="entry name" value="P-loop containing nucleotide triphosphate hydrolases"/>
    <property type="match status" value="1"/>
</dbReference>
<evidence type="ECO:0000313" key="4">
    <source>
        <dbReference type="Proteomes" id="UP000610124"/>
    </source>
</evidence>
<reference evidence="1" key="5">
    <citation type="submission" date="2020-09" db="EMBL/GenBank/DDBJ databases">
        <authorList>
            <person name="Sun Q."/>
            <person name="Ohkuma M."/>
        </authorList>
    </citation>
    <scope>NUCLEOTIDE SEQUENCE</scope>
    <source>
        <strain evidence="1">JCM 4434</strain>
    </source>
</reference>
<dbReference type="EMBL" id="JPRF03000034">
    <property type="protein sequence ID" value="OEV35447.1"/>
    <property type="molecule type" value="Genomic_DNA"/>
</dbReference>
<dbReference type="GeneID" id="97487329"/>
<evidence type="ECO:0000313" key="2">
    <source>
        <dbReference type="EMBL" id="OEV35447.1"/>
    </source>
</evidence>
<dbReference type="Proteomes" id="UP000037395">
    <property type="component" value="Unassembled WGS sequence"/>
</dbReference>